<evidence type="ECO:0000313" key="2">
    <source>
        <dbReference type="Proteomes" id="UP001501845"/>
    </source>
</evidence>
<comment type="caution">
    <text evidence="1">The sequence shown here is derived from an EMBL/GenBank/DDBJ whole genome shotgun (WGS) entry which is preliminary data.</text>
</comment>
<sequence>MTADGGGVAGTVPRPVEGDARIAQYRTAVADKAPGLETAVDKAPGPVARRDGAVVTVAPSSW</sequence>
<gene>
    <name evidence="1" type="ORF">GCM10022285_32950</name>
</gene>
<proteinExistence type="predicted"/>
<keyword evidence="2" id="KW-1185">Reference proteome</keyword>
<dbReference type="EMBL" id="BAABBU010000015">
    <property type="protein sequence ID" value="GAA4137149.1"/>
    <property type="molecule type" value="Genomic_DNA"/>
</dbReference>
<evidence type="ECO:0000313" key="1">
    <source>
        <dbReference type="EMBL" id="GAA4137149.1"/>
    </source>
</evidence>
<organism evidence="1 2">
    <name type="scientific">Streptomyces tunisiensis</name>
    <dbReference type="NCBI Taxonomy" id="948699"/>
    <lineage>
        <taxon>Bacteria</taxon>
        <taxon>Bacillati</taxon>
        <taxon>Actinomycetota</taxon>
        <taxon>Actinomycetes</taxon>
        <taxon>Kitasatosporales</taxon>
        <taxon>Streptomycetaceae</taxon>
        <taxon>Streptomyces</taxon>
    </lineage>
</organism>
<protein>
    <submittedName>
        <fullName evidence="1">Uncharacterized protein</fullName>
    </submittedName>
</protein>
<reference evidence="2" key="1">
    <citation type="journal article" date="2019" name="Int. J. Syst. Evol. Microbiol.">
        <title>The Global Catalogue of Microorganisms (GCM) 10K type strain sequencing project: providing services to taxonomists for standard genome sequencing and annotation.</title>
        <authorList>
            <consortium name="The Broad Institute Genomics Platform"/>
            <consortium name="The Broad Institute Genome Sequencing Center for Infectious Disease"/>
            <person name="Wu L."/>
            <person name="Ma J."/>
        </authorList>
    </citation>
    <scope>NUCLEOTIDE SEQUENCE [LARGE SCALE GENOMIC DNA]</scope>
    <source>
        <strain evidence="2">JCM 17589</strain>
    </source>
</reference>
<accession>A0ABP7YJP0</accession>
<dbReference type="Proteomes" id="UP001501845">
    <property type="component" value="Unassembled WGS sequence"/>
</dbReference>
<name>A0ABP7YJP0_9ACTN</name>